<evidence type="ECO:0000256" key="5">
    <source>
        <dbReference type="SAM" id="MobiDB-lite"/>
    </source>
</evidence>
<name>A0A927BXE4_9BACL</name>
<evidence type="ECO:0000256" key="3">
    <source>
        <dbReference type="ARBA" id="ARBA00022448"/>
    </source>
</evidence>
<accession>A0A927BXE4</accession>
<dbReference type="Pfam" id="PF01497">
    <property type="entry name" value="Peripla_BP_2"/>
    <property type="match status" value="1"/>
</dbReference>
<feature type="region of interest" description="Disordered" evidence="5">
    <location>
        <begin position="14"/>
        <end position="65"/>
    </location>
</feature>
<gene>
    <name evidence="7" type="ORF">IDH44_20895</name>
</gene>
<protein>
    <submittedName>
        <fullName evidence="7">ABC transporter substrate-binding protein</fullName>
    </submittedName>
</protein>
<dbReference type="PANTHER" id="PTHR30532:SF26">
    <property type="entry name" value="IRON(3+)-HYDROXAMATE-BINDING PROTEIN FHUD"/>
    <property type="match status" value="1"/>
</dbReference>
<reference evidence="7" key="1">
    <citation type="submission" date="2020-09" db="EMBL/GenBank/DDBJ databases">
        <title>A novel bacterium of genus Paenibacillus, isolated from South China Sea.</title>
        <authorList>
            <person name="Huang H."/>
            <person name="Mo K."/>
            <person name="Hu Y."/>
        </authorList>
    </citation>
    <scope>NUCLEOTIDE SEQUENCE</scope>
    <source>
        <strain evidence="7">IB182496</strain>
    </source>
</reference>
<evidence type="ECO:0000256" key="1">
    <source>
        <dbReference type="ARBA" id="ARBA00004196"/>
    </source>
</evidence>
<dbReference type="PROSITE" id="PS50983">
    <property type="entry name" value="FE_B12_PBP"/>
    <property type="match status" value="1"/>
</dbReference>
<feature type="domain" description="Fe/B12 periplasmic-binding" evidence="6">
    <location>
        <begin position="81"/>
        <end position="343"/>
    </location>
</feature>
<evidence type="ECO:0000256" key="2">
    <source>
        <dbReference type="ARBA" id="ARBA00008814"/>
    </source>
</evidence>
<dbReference type="GO" id="GO:0030288">
    <property type="term" value="C:outer membrane-bounded periplasmic space"/>
    <property type="evidence" value="ECO:0007669"/>
    <property type="project" value="TreeGrafter"/>
</dbReference>
<evidence type="ECO:0000256" key="4">
    <source>
        <dbReference type="ARBA" id="ARBA00022729"/>
    </source>
</evidence>
<dbReference type="Gene3D" id="3.40.50.1980">
    <property type="entry name" value="Nitrogenase molybdenum iron protein domain"/>
    <property type="match status" value="2"/>
</dbReference>
<evidence type="ECO:0000259" key="6">
    <source>
        <dbReference type="PROSITE" id="PS50983"/>
    </source>
</evidence>
<dbReference type="Proteomes" id="UP000621560">
    <property type="component" value="Unassembled WGS sequence"/>
</dbReference>
<proteinExistence type="inferred from homology"/>
<dbReference type="InterPro" id="IPR051313">
    <property type="entry name" value="Bact_iron-sidero_bind"/>
</dbReference>
<keyword evidence="3" id="KW-0813">Transport</keyword>
<evidence type="ECO:0000313" key="8">
    <source>
        <dbReference type="Proteomes" id="UP000621560"/>
    </source>
</evidence>
<sequence>MALLVLAAAACGDSGRVTEAPDKNGQGAEQTAQTNNGGGASGEEVEADEAAESSTEQAGADTKQVTDDLDRVIEVPLQPQRIVAGEFAVELLELGLKPVGAGNNSFKIPFIEDKMEGIAPIGDPPDAEVILDLQPDLVIVPTVFQEIYPEPMKQIEKIAPVYYVSFEQDPIYGIFVRLAELVGKKDEADRWIAAYEQEAATAQGQVDEALGEETVSIFRVENGRLRIYLNRNFGGYALHSSLQANAPVAVADEIAEQPYGSAIQISLEMLPEYAGDRLLLIVRGEGDDAAAMTDIEELELWKSLPAVQNGQVHKLDTETYYGSDIVTIREGMKAIAAMLTGHSINP</sequence>
<dbReference type="PANTHER" id="PTHR30532">
    <property type="entry name" value="IRON III DICITRATE-BINDING PERIPLASMIC PROTEIN"/>
    <property type="match status" value="1"/>
</dbReference>
<dbReference type="InterPro" id="IPR002491">
    <property type="entry name" value="ABC_transptr_periplasmic_BD"/>
</dbReference>
<dbReference type="EMBL" id="JACXIZ010000043">
    <property type="protein sequence ID" value="MBD2847656.1"/>
    <property type="molecule type" value="Genomic_DNA"/>
</dbReference>
<organism evidence="7 8">
    <name type="scientific">Paenibacillus sabuli</name>
    <dbReference type="NCBI Taxonomy" id="2772509"/>
    <lineage>
        <taxon>Bacteria</taxon>
        <taxon>Bacillati</taxon>
        <taxon>Bacillota</taxon>
        <taxon>Bacilli</taxon>
        <taxon>Bacillales</taxon>
        <taxon>Paenibacillaceae</taxon>
        <taxon>Paenibacillus</taxon>
    </lineage>
</organism>
<keyword evidence="4" id="KW-0732">Signal</keyword>
<keyword evidence="8" id="KW-1185">Reference proteome</keyword>
<comment type="similarity">
    <text evidence="2">Belongs to the bacterial solute-binding protein 8 family.</text>
</comment>
<dbReference type="SUPFAM" id="SSF53807">
    <property type="entry name" value="Helical backbone' metal receptor"/>
    <property type="match status" value="1"/>
</dbReference>
<dbReference type="GO" id="GO:1901678">
    <property type="term" value="P:iron coordination entity transport"/>
    <property type="evidence" value="ECO:0007669"/>
    <property type="project" value="UniProtKB-ARBA"/>
</dbReference>
<comment type="caution">
    <text evidence="7">The sequence shown here is derived from an EMBL/GenBank/DDBJ whole genome shotgun (WGS) entry which is preliminary data.</text>
</comment>
<dbReference type="AlphaFoldDB" id="A0A927BXE4"/>
<evidence type="ECO:0000313" key="7">
    <source>
        <dbReference type="EMBL" id="MBD2847656.1"/>
    </source>
</evidence>
<comment type="subcellular location">
    <subcellularLocation>
        <location evidence="1">Cell envelope</location>
    </subcellularLocation>
</comment>